<evidence type="ECO:0000313" key="3">
    <source>
        <dbReference type="Proteomes" id="UP000054776"/>
    </source>
</evidence>
<evidence type="ECO:0000256" key="1">
    <source>
        <dbReference type="SAM" id="MobiDB-lite"/>
    </source>
</evidence>
<feature type="region of interest" description="Disordered" evidence="1">
    <location>
        <begin position="48"/>
        <end position="80"/>
    </location>
</feature>
<organism evidence="2 3">
    <name type="scientific">Trichinella spiralis</name>
    <name type="common">Trichina worm</name>
    <dbReference type="NCBI Taxonomy" id="6334"/>
    <lineage>
        <taxon>Eukaryota</taxon>
        <taxon>Metazoa</taxon>
        <taxon>Ecdysozoa</taxon>
        <taxon>Nematoda</taxon>
        <taxon>Enoplea</taxon>
        <taxon>Dorylaimia</taxon>
        <taxon>Trichinellida</taxon>
        <taxon>Trichinellidae</taxon>
        <taxon>Trichinella</taxon>
    </lineage>
</organism>
<name>A0A0V1B5H3_TRISP</name>
<dbReference type="EMBL" id="JYDH01000103">
    <property type="protein sequence ID" value="KRY32186.1"/>
    <property type="molecule type" value="Genomic_DNA"/>
</dbReference>
<reference evidence="2 3" key="1">
    <citation type="submission" date="2015-01" db="EMBL/GenBank/DDBJ databases">
        <title>Evolution of Trichinella species and genotypes.</title>
        <authorList>
            <person name="Korhonen P.K."/>
            <person name="Edoardo P."/>
            <person name="Giuseppe L.R."/>
            <person name="Gasser R.B."/>
        </authorList>
    </citation>
    <scope>NUCLEOTIDE SEQUENCE [LARGE SCALE GENOMIC DNA]</scope>
    <source>
        <strain evidence="2">ISS3</strain>
    </source>
</reference>
<protein>
    <submittedName>
        <fullName evidence="2">Uncharacterized protein</fullName>
    </submittedName>
</protein>
<dbReference type="AlphaFoldDB" id="A0A0V1B5H3"/>
<accession>A0A0V1B5H3</accession>
<comment type="caution">
    <text evidence="2">The sequence shown here is derived from an EMBL/GenBank/DDBJ whole genome shotgun (WGS) entry which is preliminary data.</text>
</comment>
<feature type="compositionally biased region" description="Basic and acidic residues" evidence="1">
    <location>
        <begin position="54"/>
        <end position="70"/>
    </location>
</feature>
<gene>
    <name evidence="2" type="ORF">T01_6237</name>
</gene>
<proteinExistence type="predicted"/>
<dbReference type="InParanoid" id="A0A0V1B5H3"/>
<dbReference type="Proteomes" id="UP000054776">
    <property type="component" value="Unassembled WGS sequence"/>
</dbReference>
<evidence type="ECO:0000313" key="2">
    <source>
        <dbReference type="EMBL" id="KRY32186.1"/>
    </source>
</evidence>
<dbReference type="OrthoDB" id="10521334at2759"/>
<feature type="compositionally biased region" description="Basic residues" evidence="1">
    <location>
        <begin position="71"/>
        <end position="80"/>
    </location>
</feature>
<keyword evidence="3" id="KW-1185">Reference proteome</keyword>
<sequence length="80" mass="9714">MREKRDRVVPNQLRLSYLTYVEFKKCISSVHIVMRLRFKEWSKENVKTRTTRSRTREGKRLGRTSSLERLKHLRHSRSIG</sequence>